<proteinExistence type="predicted"/>
<dbReference type="STRING" id="67801.A0A1B0BHM6"/>
<dbReference type="InterPro" id="IPR017981">
    <property type="entry name" value="GPCR_2-like_7TM"/>
</dbReference>
<dbReference type="Pfam" id="PF00002">
    <property type="entry name" value="7tm_2"/>
    <property type="match status" value="2"/>
</dbReference>
<dbReference type="Gene3D" id="1.20.1070.10">
    <property type="entry name" value="Rhodopsin 7-helix transmembrane proteins"/>
    <property type="match status" value="2"/>
</dbReference>
<dbReference type="GO" id="GO:0007166">
    <property type="term" value="P:cell surface receptor signaling pathway"/>
    <property type="evidence" value="ECO:0007669"/>
    <property type="project" value="InterPro"/>
</dbReference>
<keyword evidence="3 6" id="KW-1133">Transmembrane helix</keyword>
<evidence type="ECO:0000256" key="1">
    <source>
        <dbReference type="ARBA" id="ARBA00004141"/>
    </source>
</evidence>
<feature type="transmembrane region" description="Helical" evidence="6">
    <location>
        <begin position="701"/>
        <end position="719"/>
    </location>
</feature>
<keyword evidence="10" id="KW-1185">Reference proteome</keyword>
<dbReference type="EMBL" id="JXJN01014446">
    <property type="status" value="NOT_ANNOTATED_CDS"/>
    <property type="molecule type" value="Genomic_DNA"/>
</dbReference>
<dbReference type="GO" id="GO:0016020">
    <property type="term" value="C:membrane"/>
    <property type="evidence" value="ECO:0007669"/>
    <property type="project" value="UniProtKB-SubCell"/>
</dbReference>
<feature type="transmembrane region" description="Helical" evidence="6">
    <location>
        <begin position="586"/>
        <end position="608"/>
    </location>
</feature>
<reference evidence="10" key="1">
    <citation type="submission" date="2015-01" db="EMBL/GenBank/DDBJ databases">
        <authorList>
            <person name="Aksoy S."/>
            <person name="Warren W."/>
            <person name="Wilson R.K."/>
        </authorList>
    </citation>
    <scope>NUCLEOTIDE SEQUENCE [LARGE SCALE GENOMIC DNA]</scope>
    <source>
        <strain evidence="10">IAEA</strain>
    </source>
</reference>
<dbReference type="FunFam" id="1.20.1070.10:FF:000290">
    <property type="entry name" value="GG11888"/>
    <property type="match status" value="1"/>
</dbReference>
<evidence type="ECO:0000256" key="2">
    <source>
        <dbReference type="ARBA" id="ARBA00022692"/>
    </source>
</evidence>
<dbReference type="VEuPathDB" id="VectorBase:GPPI030410"/>
<dbReference type="PROSITE" id="PS50261">
    <property type="entry name" value="G_PROTEIN_RECEP_F2_4"/>
    <property type="match status" value="2"/>
</dbReference>
<dbReference type="InterPro" id="IPR053066">
    <property type="entry name" value="ADGR_G7"/>
</dbReference>
<feature type="transmembrane region" description="Helical" evidence="6">
    <location>
        <begin position="1420"/>
        <end position="1443"/>
    </location>
</feature>
<feature type="chain" id="PRO_5008404887" description="G-protein coupled receptors family 2 profile 2 domain-containing protein" evidence="7">
    <location>
        <begin position="25"/>
        <end position="1711"/>
    </location>
</feature>
<feature type="transmembrane region" description="Helical" evidence="6">
    <location>
        <begin position="1494"/>
        <end position="1514"/>
    </location>
</feature>
<feature type="domain" description="G-protein coupled receptors family 2 profile 2" evidence="8">
    <location>
        <begin position="584"/>
        <end position="842"/>
    </location>
</feature>
<dbReference type="Proteomes" id="UP000092460">
    <property type="component" value="Unassembled WGS sequence"/>
</dbReference>
<dbReference type="Gene3D" id="2.60.220.50">
    <property type="match status" value="2"/>
</dbReference>
<feature type="compositionally biased region" description="Polar residues" evidence="5">
    <location>
        <begin position="1702"/>
        <end position="1711"/>
    </location>
</feature>
<dbReference type="PANTHER" id="PTHR47767:SF1">
    <property type="entry name" value="ADHESION G PROTEIN-COUPLED RECEPTOR G7"/>
    <property type="match status" value="1"/>
</dbReference>
<dbReference type="InterPro" id="IPR046338">
    <property type="entry name" value="GAIN_dom_sf"/>
</dbReference>
<evidence type="ECO:0000256" key="5">
    <source>
        <dbReference type="SAM" id="MobiDB-lite"/>
    </source>
</evidence>
<dbReference type="GO" id="GO:0004930">
    <property type="term" value="F:G protein-coupled receptor activity"/>
    <property type="evidence" value="ECO:0007669"/>
    <property type="project" value="InterPro"/>
</dbReference>
<dbReference type="PANTHER" id="PTHR47767">
    <property type="entry name" value="ADHESION G PROTEIN-COUPLED RECEPTOR G7"/>
    <property type="match status" value="1"/>
</dbReference>
<feature type="transmembrane region" description="Helical" evidence="6">
    <location>
        <begin position="1624"/>
        <end position="1645"/>
    </location>
</feature>
<protein>
    <recommendedName>
        <fullName evidence="8">G-protein coupled receptors family 2 profile 2 domain-containing protein</fullName>
    </recommendedName>
</protein>
<comment type="subcellular location">
    <subcellularLocation>
        <location evidence="1">Membrane</location>
        <topology evidence="1">Multi-pass membrane protein</topology>
    </subcellularLocation>
</comment>
<reference evidence="9" key="2">
    <citation type="submission" date="2020-05" db="UniProtKB">
        <authorList>
            <consortium name="EnsemblMetazoa"/>
        </authorList>
    </citation>
    <scope>IDENTIFICATION</scope>
    <source>
        <strain evidence="9">IAEA</strain>
    </source>
</reference>
<feature type="transmembrane region" description="Helical" evidence="6">
    <location>
        <begin position="620"/>
        <end position="638"/>
    </location>
</feature>
<feature type="transmembrane region" description="Helical" evidence="6">
    <location>
        <begin position="749"/>
        <end position="772"/>
    </location>
</feature>
<evidence type="ECO:0000313" key="10">
    <source>
        <dbReference type="Proteomes" id="UP000092460"/>
    </source>
</evidence>
<keyword evidence="7" id="KW-0732">Signal</keyword>
<feature type="transmembrane region" description="Helical" evidence="6">
    <location>
        <begin position="819"/>
        <end position="840"/>
    </location>
</feature>
<evidence type="ECO:0000259" key="8">
    <source>
        <dbReference type="PROSITE" id="PS50261"/>
    </source>
</evidence>
<feature type="transmembrane region" description="Helical" evidence="6">
    <location>
        <begin position="658"/>
        <end position="680"/>
    </location>
</feature>
<feature type="transmembrane region" description="Helical" evidence="6">
    <location>
        <begin position="1455"/>
        <end position="1474"/>
    </location>
</feature>
<evidence type="ECO:0000256" key="6">
    <source>
        <dbReference type="SAM" id="Phobius"/>
    </source>
</evidence>
<accession>A0A1B0BHM6</accession>
<organism evidence="9 10">
    <name type="scientific">Glossina palpalis gambiensis</name>
    <dbReference type="NCBI Taxonomy" id="67801"/>
    <lineage>
        <taxon>Eukaryota</taxon>
        <taxon>Metazoa</taxon>
        <taxon>Ecdysozoa</taxon>
        <taxon>Arthropoda</taxon>
        <taxon>Hexapoda</taxon>
        <taxon>Insecta</taxon>
        <taxon>Pterygota</taxon>
        <taxon>Neoptera</taxon>
        <taxon>Endopterygota</taxon>
        <taxon>Diptera</taxon>
        <taxon>Brachycera</taxon>
        <taxon>Muscomorpha</taxon>
        <taxon>Hippoboscoidea</taxon>
        <taxon>Glossinidae</taxon>
        <taxon>Glossina</taxon>
    </lineage>
</organism>
<evidence type="ECO:0000256" key="4">
    <source>
        <dbReference type="ARBA" id="ARBA00023136"/>
    </source>
</evidence>
<feature type="signal peptide" evidence="7">
    <location>
        <begin position="1"/>
        <end position="24"/>
    </location>
</feature>
<evidence type="ECO:0000313" key="9">
    <source>
        <dbReference type="EnsemblMetazoa" id="GPPI030410-PA"/>
    </source>
</evidence>
<feature type="transmembrane region" description="Helical" evidence="6">
    <location>
        <begin position="1581"/>
        <end position="1603"/>
    </location>
</feature>
<name>A0A1B0BHM6_9MUSC</name>
<feature type="domain" description="G-protein coupled receptors family 2 profile 2" evidence="8">
    <location>
        <begin position="1418"/>
        <end position="1675"/>
    </location>
</feature>
<keyword evidence="4 6" id="KW-0472">Membrane</keyword>
<dbReference type="EnsemblMetazoa" id="GPPI030410-RA">
    <property type="protein sequence ID" value="GPPI030410-PA"/>
    <property type="gene ID" value="GPPI030410"/>
</dbReference>
<dbReference type="CDD" id="cd15040">
    <property type="entry name" value="7tmB2_Adhesion"/>
    <property type="match status" value="2"/>
</dbReference>
<dbReference type="InterPro" id="IPR000832">
    <property type="entry name" value="GPCR_2_secretin-like"/>
</dbReference>
<evidence type="ECO:0000256" key="7">
    <source>
        <dbReference type="SAM" id="SignalP"/>
    </source>
</evidence>
<feature type="transmembrane region" description="Helical" evidence="6">
    <location>
        <begin position="1651"/>
        <end position="1674"/>
    </location>
</feature>
<feature type="transmembrane region" description="Helical" evidence="6">
    <location>
        <begin position="793"/>
        <end position="813"/>
    </location>
</feature>
<evidence type="ECO:0000256" key="3">
    <source>
        <dbReference type="ARBA" id="ARBA00022989"/>
    </source>
</evidence>
<feature type="region of interest" description="Disordered" evidence="5">
    <location>
        <begin position="1687"/>
        <end position="1711"/>
    </location>
</feature>
<keyword evidence="2 6" id="KW-0812">Transmembrane</keyword>
<sequence>MYRSTCLLMLEIYFLAYGFNAVYAQKFKDIRYLQDMPNTSIDSLIQEKPALYCDTKTNLYNVITKLNEKHAIFVTWHRTKANNWDILEQFCSVDNGLQAKRRCVYNHLTQSTNWEPFLEKELISCELSMYCKEEEFRHYFVQTDGQLIDFINKWKPGVVGEKSGLLKVCLKPNGVPLTRKCLYDKQKQLAHWESLSNLDGYKCLSETNQKIISKKLNDLHNDIQTSGLLHKSIDERKAVANQVLNLLDQPDSQRLPADVFTTSEILKLMTTETRNMQLSTDVVKIVNNMMTSDAKILRISADLNATNAILATFENYMDALSDNFVQQNECEKFNSSKIPANNTSADIKIVNLAHLGVFIYFTFNISTFFINPLCANISGIALYPIEARITNSITYTIAAKNDSHRGIRYRFVYMNESIVELLKDTQLNLATFIPLKTMQPIQDELRLTGKKASIVLKIYSNDALFVETDTTRLRKPSGEVLSISLPSYEGQLMQELPFILRINYFDMNTAKNSNPNCGCGYWNYKTWISNGVHTNNTSNFLNESELVLCYTNHLTQFTYLIGGTFRQSDYNNDVLVTVMQQRALDVVSLVGCILSFLGLIGVWITALVIPNWISQASNKILLNLCSILTLQMVLFLFVNTDDMFEALIRGEDIIKCIILGALLQYTVLVLFLWMLIIAVLQFQRYVIVIGVTRPKNYIAKSAIIAWFTPLISTLLVVFLDPHSYIPSPFELAIHAGACHPSGSGLHYGVLLPISLIILINLTIFIYVLYSISRTLNLTSQANERGLVIKQIRLSILLFFLLGLSWIFGVLSFMQAGIVFSFLFCLTASLQGFILFIYFVILEKNTRIAWLNLLCPARRRELNKKELQRMTTISMSNALGISTDNIAKKAIAKSSISHSLESNMKVYHIFLLIYLRQEVNGQKLCPVDHYEVSFRSLEDNITIVIKWEKAKVGTTSILRDICSNITGLPLERHCSYNRDTGEAEWSPYNKNESVLHCYLISYHCESAPFEHDFFMKGNVLKPYENYWKTSYNPGLIELQIPCLQANGLPIARRCLYNPAKHAIEWESIEHWPRISCYESSYSVINQQLVTDELSGWQREFIGSEPLYPNDSVRFVNEFTTILESPQHVLLPADIELTGKFLQFVVQSNPEPSLMKAIMDLTNTVMSSDSAVLSLSAEMNATNTCLKAFEDYVDKTAALIAKQRCVNEPKVQIEITENIGVFIVNPKCTNISGLAIYSSHITPRSAHYHSMHFEGLSNLYYRYLYLNQSVGDLLQEQNLLLASFVPEKMWNKMCNELWSHDEYGIVAIKVYKNDKLFVETNPIVDHKPNSLLVEDLPIIFSKRNLLKYSDIHFGCAYWNYTTWDRRGVRVVDSIDGQSLQDYVLCYSNHLTPFSYLMGGIFERPNTKNVVLITLRHIKALDIISMIGCSASLIGLLCIWFTALLIKNWRSLSSNKVLLHLCAVLTLIILTFIAINLNCVIEQLMANSTYCVIMGAFLQYIILVLFVWMLIVAILQYQRFVIVLGIVRPKYYITKSAIVAWSLPLIPTLYVALTIPESYVPTYEQWIRNSGICYPTGHGLNFGVVLPISIVVTINIGVILYIFYSLCRARLSTPTQMHQKSGLVKEIRLMVLLFFLLGLSWIFGLLAYMNLTIVFSYLFCMTATLQGFILFLYFIILDKHTRDSWMKMMDSSKRKEGKSKSKTSNLPNTSSRSQ</sequence>